<gene>
    <name evidence="1" type="ORF">GCM10011608_09340</name>
</gene>
<accession>A0A917TKN7</accession>
<evidence type="ECO:0008006" key="3">
    <source>
        <dbReference type="Google" id="ProtNLM"/>
    </source>
</evidence>
<dbReference type="RefSeq" id="WP_189040981.1">
    <property type="nucleotide sequence ID" value="NZ_BMNB01000003.1"/>
</dbReference>
<reference evidence="1" key="2">
    <citation type="submission" date="2020-09" db="EMBL/GenBank/DDBJ databases">
        <authorList>
            <person name="Sun Q."/>
            <person name="Zhou Y."/>
        </authorList>
    </citation>
    <scope>NUCLEOTIDE SEQUENCE</scope>
    <source>
        <strain evidence="1">CGMCC 4.7312</strain>
    </source>
</reference>
<dbReference type="AlphaFoldDB" id="A0A917TKN7"/>
<reference evidence="1" key="1">
    <citation type="journal article" date="2014" name="Int. J. Syst. Evol. Microbiol.">
        <title>Complete genome sequence of Corynebacterium casei LMG S-19264T (=DSM 44701T), isolated from a smear-ripened cheese.</title>
        <authorList>
            <consortium name="US DOE Joint Genome Institute (JGI-PGF)"/>
            <person name="Walter F."/>
            <person name="Albersmeier A."/>
            <person name="Kalinowski J."/>
            <person name="Ruckert C."/>
        </authorList>
    </citation>
    <scope>NUCLEOTIDE SEQUENCE</scope>
    <source>
        <strain evidence="1">CGMCC 4.7312</strain>
    </source>
</reference>
<sequence length="175" mass="19339">MERRTGLRPFSAKRLAALAEQGVSRPWSTLVNSGAGLSRTVAKDVKPKPRRDTGPTRAVKNLVDARSGGMCEWPACPRPQQERHHRLNRKQGGRHGAAHDRINGAAWLLGACQLHHRRVTNPVGEARAEAERMGWILREHQDAETAPVLIRRGWVLLCPDGGMTSLSPNHDHTPA</sequence>
<dbReference type="EMBL" id="BMNB01000003">
    <property type="protein sequence ID" value="GGM26631.1"/>
    <property type="molecule type" value="Genomic_DNA"/>
</dbReference>
<proteinExistence type="predicted"/>
<keyword evidence="2" id="KW-1185">Reference proteome</keyword>
<dbReference type="Proteomes" id="UP000608890">
    <property type="component" value="Unassembled WGS sequence"/>
</dbReference>
<evidence type="ECO:0000313" key="1">
    <source>
        <dbReference type="EMBL" id="GGM26631.1"/>
    </source>
</evidence>
<name>A0A917TKN7_9ACTN</name>
<protein>
    <recommendedName>
        <fullName evidence="3">HNH endonuclease</fullName>
    </recommendedName>
</protein>
<comment type="caution">
    <text evidence="1">The sequence shown here is derived from an EMBL/GenBank/DDBJ whole genome shotgun (WGS) entry which is preliminary data.</text>
</comment>
<evidence type="ECO:0000313" key="2">
    <source>
        <dbReference type="Proteomes" id="UP000608890"/>
    </source>
</evidence>
<organism evidence="1 2">
    <name type="scientific">Micromonospora sonchi</name>
    <dbReference type="NCBI Taxonomy" id="1763543"/>
    <lineage>
        <taxon>Bacteria</taxon>
        <taxon>Bacillati</taxon>
        <taxon>Actinomycetota</taxon>
        <taxon>Actinomycetes</taxon>
        <taxon>Micromonosporales</taxon>
        <taxon>Micromonosporaceae</taxon>
        <taxon>Micromonospora</taxon>
    </lineage>
</organism>